<name>A0A367PHQ3_CUPNE</name>
<dbReference type="InterPro" id="IPR036010">
    <property type="entry name" value="2Fe-2S_ferredoxin-like_sf"/>
</dbReference>
<dbReference type="SUPFAM" id="SSF54292">
    <property type="entry name" value="2Fe-2S ferredoxin-like"/>
    <property type="match status" value="1"/>
</dbReference>
<gene>
    <name evidence="2" type="ORF">DDK22_16385</name>
</gene>
<dbReference type="GO" id="GO:0016491">
    <property type="term" value="F:oxidoreductase activity"/>
    <property type="evidence" value="ECO:0007669"/>
    <property type="project" value="UniProtKB-KW"/>
</dbReference>
<dbReference type="GO" id="GO:0051536">
    <property type="term" value="F:iron-sulfur cluster binding"/>
    <property type="evidence" value="ECO:0007669"/>
    <property type="project" value="InterPro"/>
</dbReference>
<dbReference type="Proteomes" id="UP000253501">
    <property type="component" value="Unassembled WGS sequence"/>
</dbReference>
<organism evidence="2 3">
    <name type="scientific">Cupriavidus necator</name>
    <name type="common">Alcaligenes eutrophus</name>
    <name type="synonym">Ralstonia eutropha</name>
    <dbReference type="NCBI Taxonomy" id="106590"/>
    <lineage>
        <taxon>Bacteria</taxon>
        <taxon>Pseudomonadati</taxon>
        <taxon>Pseudomonadota</taxon>
        <taxon>Betaproteobacteria</taxon>
        <taxon>Burkholderiales</taxon>
        <taxon>Burkholderiaceae</taxon>
        <taxon>Cupriavidus</taxon>
    </lineage>
</organism>
<dbReference type="Gene3D" id="3.10.20.440">
    <property type="entry name" value="2Fe-2S iron-sulphur cluster binding domain, sarcosine oxidase, alpha subunit, N-terminal domain"/>
    <property type="match status" value="1"/>
</dbReference>
<sequence>MPDNAPSLPARFMRLAESDRPTITLRIDGHSATALAGDTLLVALLLNGRRVRDSEFGDGPRAGFCMMGACQDCWVWTPAGARLRACSTPAEAGMEVLTRPPAHHWPATPDLQESLARHAQGAAA</sequence>
<comment type="caution">
    <text evidence="2">The sequence shown here is derived from an EMBL/GenBank/DDBJ whole genome shotgun (WGS) entry which is preliminary data.</text>
</comment>
<protein>
    <submittedName>
        <fullName evidence="2">(2Fe-2S)-binding protein</fullName>
    </submittedName>
</protein>
<dbReference type="RefSeq" id="WP_114132810.1">
    <property type="nucleotide sequence ID" value="NZ_CP068434.1"/>
</dbReference>
<reference evidence="2 3" key="1">
    <citation type="submission" date="2018-04" db="EMBL/GenBank/DDBJ databases">
        <title>Cupriavidus necator CR12 genome sequencing and assembly.</title>
        <authorList>
            <person name="Ben Fekih I."/>
            <person name="Mazhar H.S."/>
            <person name="Bello S.K."/>
            <person name="Rensing C."/>
        </authorList>
    </citation>
    <scope>NUCLEOTIDE SEQUENCE [LARGE SCALE GENOMIC DNA]</scope>
    <source>
        <strain evidence="2 3">CR12</strain>
    </source>
</reference>
<proteinExistence type="predicted"/>
<accession>A0A367PHQ3</accession>
<dbReference type="AlphaFoldDB" id="A0A367PHQ3"/>
<dbReference type="Pfam" id="PF13510">
    <property type="entry name" value="Fer2_4"/>
    <property type="match status" value="1"/>
</dbReference>
<evidence type="ECO:0000256" key="1">
    <source>
        <dbReference type="ARBA" id="ARBA00023002"/>
    </source>
</evidence>
<evidence type="ECO:0000313" key="3">
    <source>
        <dbReference type="Proteomes" id="UP000253501"/>
    </source>
</evidence>
<dbReference type="InterPro" id="IPR042204">
    <property type="entry name" value="2Fe-2S-bd_N"/>
</dbReference>
<dbReference type="EMBL" id="QDHA01000038">
    <property type="protein sequence ID" value="RCJ07399.1"/>
    <property type="molecule type" value="Genomic_DNA"/>
</dbReference>
<keyword evidence="1" id="KW-0560">Oxidoreductase</keyword>
<evidence type="ECO:0000313" key="2">
    <source>
        <dbReference type="EMBL" id="RCJ07399.1"/>
    </source>
</evidence>